<dbReference type="AlphaFoldDB" id="A0A2Z4AJN9"/>
<evidence type="ECO:0000313" key="2">
    <source>
        <dbReference type="Proteomes" id="UP000247465"/>
    </source>
</evidence>
<name>A0A2Z4AJN9_9BACT</name>
<accession>A0A2Z4AJN9</accession>
<protein>
    <submittedName>
        <fullName evidence="1">Uncharacterized protein</fullName>
    </submittedName>
</protein>
<organism evidence="1 2">
    <name type="scientific">Candidatus Moanibacter tarae</name>
    <dbReference type="NCBI Taxonomy" id="2200854"/>
    <lineage>
        <taxon>Bacteria</taxon>
        <taxon>Pseudomonadati</taxon>
        <taxon>Verrucomicrobiota</taxon>
        <taxon>Opitutia</taxon>
        <taxon>Puniceicoccales</taxon>
        <taxon>Puniceicoccales incertae sedis</taxon>
        <taxon>Candidatus Moanibacter</taxon>
    </lineage>
</organism>
<sequence length="87" mass="9806">MRGTLIQRGPLEKCILACDLQKVRIRGTLFIRSFNPRNSELDLLEIPSFRESISKLSGNQRPINFFPMINGGHLLLAAEKTAVNPEI</sequence>
<dbReference type="KEGG" id="mtar:DF168_01586"/>
<dbReference type="EMBL" id="CP029803">
    <property type="protein sequence ID" value="AWT60377.1"/>
    <property type="molecule type" value="Genomic_DNA"/>
</dbReference>
<reference evidence="1 2" key="1">
    <citation type="submission" date="2018-06" db="EMBL/GenBank/DDBJ databases">
        <title>Draft Genome Sequence of a Novel Marine Bacterium Related to the Verrucomicrobia.</title>
        <authorList>
            <person name="Vosseberg J."/>
            <person name="Martijn J."/>
            <person name="Ettema T.J.G."/>
        </authorList>
    </citation>
    <scope>NUCLEOTIDE SEQUENCE [LARGE SCALE GENOMIC DNA]</scope>
    <source>
        <strain evidence="1">TARA_B100001123</strain>
    </source>
</reference>
<gene>
    <name evidence="1" type="ORF">DF168_01586</name>
</gene>
<proteinExistence type="predicted"/>
<dbReference type="Proteomes" id="UP000247465">
    <property type="component" value="Chromosome"/>
</dbReference>
<evidence type="ECO:0000313" key="1">
    <source>
        <dbReference type="EMBL" id="AWT60377.1"/>
    </source>
</evidence>